<organism evidence="8 9">
    <name type="scientific">Entomospira entomophila</name>
    <dbReference type="NCBI Taxonomy" id="2719988"/>
    <lineage>
        <taxon>Bacteria</taxon>
        <taxon>Pseudomonadati</taxon>
        <taxon>Spirochaetota</taxon>
        <taxon>Spirochaetia</taxon>
        <taxon>Spirochaetales</taxon>
        <taxon>Spirochaetaceae</taxon>
        <taxon>Entomospira</taxon>
    </lineage>
</organism>
<feature type="domain" description="RmlD-like substrate binding" evidence="7">
    <location>
        <begin position="2"/>
        <end position="287"/>
    </location>
</feature>
<evidence type="ECO:0000259" key="7">
    <source>
        <dbReference type="Pfam" id="PF04321"/>
    </source>
</evidence>
<evidence type="ECO:0000256" key="6">
    <source>
        <dbReference type="RuleBase" id="RU364082"/>
    </source>
</evidence>
<dbReference type="PANTHER" id="PTHR10491:SF4">
    <property type="entry name" value="METHIONINE ADENOSYLTRANSFERASE 2 SUBUNIT BETA"/>
    <property type="match status" value="1"/>
</dbReference>
<dbReference type="SUPFAM" id="SSF51735">
    <property type="entry name" value="NAD(P)-binding Rossmann-fold domains"/>
    <property type="match status" value="1"/>
</dbReference>
<keyword evidence="6" id="KW-0521">NADP</keyword>
<dbReference type="AlphaFoldDB" id="A0A968KTI3"/>
<evidence type="ECO:0000256" key="1">
    <source>
        <dbReference type="ARBA" id="ARBA00004781"/>
    </source>
</evidence>
<dbReference type="Proteomes" id="UP000711995">
    <property type="component" value="Unassembled WGS sequence"/>
</dbReference>
<dbReference type="PANTHER" id="PTHR10491">
    <property type="entry name" value="DTDP-4-DEHYDRORHAMNOSE REDUCTASE"/>
    <property type="match status" value="1"/>
</dbReference>
<dbReference type="Gene3D" id="3.90.25.10">
    <property type="entry name" value="UDP-galactose 4-epimerase, domain 1"/>
    <property type="match status" value="1"/>
</dbReference>
<dbReference type="CDD" id="cd05254">
    <property type="entry name" value="dTDP_HR_like_SDR_e"/>
    <property type="match status" value="1"/>
</dbReference>
<evidence type="ECO:0000256" key="5">
    <source>
        <dbReference type="ARBA" id="ARBA00048200"/>
    </source>
</evidence>
<dbReference type="InterPro" id="IPR036291">
    <property type="entry name" value="NAD(P)-bd_dom_sf"/>
</dbReference>
<dbReference type="EMBL" id="JAATLJ010000001">
    <property type="protein sequence ID" value="NIZ40351.1"/>
    <property type="molecule type" value="Genomic_DNA"/>
</dbReference>
<evidence type="ECO:0000313" key="9">
    <source>
        <dbReference type="Proteomes" id="UP000711995"/>
    </source>
</evidence>
<comment type="catalytic activity">
    <reaction evidence="5">
        <text>dTDP-beta-L-rhamnose + NADP(+) = dTDP-4-dehydro-beta-L-rhamnose + NADPH + H(+)</text>
        <dbReference type="Rhea" id="RHEA:21796"/>
        <dbReference type="ChEBI" id="CHEBI:15378"/>
        <dbReference type="ChEBI" id="CHEBI:57510"/>
        <dbReference type="ChEBI" id="CHEBI:57783"/>
        <dbReference type="ChEBI" id="CHEBI:58349"/>
        <dbReference type="ChEBI" id="CHEBI:62830"/>
        <dbReference type="EC" id="1.1.1.133"/>
    </reaction>
</comment>
<evidence type="ECO:0000256" key="3">
    <source>
        <dbReference type="ARBA" id="ARBA00012929"/>
    </source>
</evidence>
<dbReference type="InterPro" id="IPR029903">
    <property type="entry name" value="RmlD-like-bd"/>
</dbReference>
<accession>A0A968KTI3</accession>
<gene>
    <name evidence="8" type="primary">rfbD</name>
    <name evidence="8" type="ORF">HCT14_02335</name>
</gene>
<protein>
    <recommendedName>
        <fullName evidence="4 6">dTDP-4-dehydrorhamnose reductase</fullName>
        <ecNumber evidence="3 6">1.1.1.133</ecNumber>
    </recommendedName>
</protein>
<dbReference type="NCBIfam" id="TIGR01214">
    <property type="entry name" value="rmlD"/>
    <property type="match status" value="1"/>
</dbReference>
<name>A0A968KTI3_9SPIO</name>
<keyword evidence="6 8" id="KW-0560">Oxidoreductase</keyword>
<dbReference type="GO" id="GO:0008831">
    <property type="term" value="F:dTDP-4-dehydrorhamnose reductase activity"/>
    <property type="evidence" value="ECO:0007669"/>
    <property type="project" value="UniProtKB-EC"/>
</dbReference>
<keyword evidence="9" id="KW-1185">Reference proteome</keyword>
<comment type="pathway">
    <text evidence="1 6">Carbohydrate biosynthesis; dTDP-L-rhamnose biosynthesis.</text>
</comment>
<dbReference type="Gene3D" id="3.40.50.720">
    <property type="entry name" value="NAD(P)-binding Rossmann-like Domain"/>
    <property type="match status" value="1"/>
</dbReference>
<dbReference type="Pfam" id="PF04321">
    <property type="entry name" value="RmlD_sub_bind"/>
    <property type="match status" value="1"/>
</dbReference>
<evidence type="ECO:0000256" key="4">
    <source>
        <dbReference type="ARBA" id="ARBA00017099"/>
    </source>
</evidence>
<comment type="caution">
    <text evidence="8">The sequence shown here is derived from an EMBL/GenBank/DDBJ whole genome shotgun (WGS) entry which is preliminary data.</text>
</comment>
<evidence type="ECO:0000313" key="8">
    <source>
        <dbReference type="EMBL" id="NIZ40351.1"/>
    </source>
</evidence>
<comment type="similarity">
    <text evidence="2 6">Belongs to the dTDP-4-dehydrorhamnose reductase family.</text>
</comment>
<dbReference type="EC" id="1.1.1.133" evidence="3 6"/>
<evidence type="ECO:0000256" key="2">
    <source>
        <dbReference type="ARBA" id="ARBA00010944"/>
    </source>
</evidence>
<comment type="function">
    <text evidence="6">Catalyzes the reduction of dTDP-6-deoxy-L-lyxo-4-hexulose to yield dTDP-L-rhamnose.</text>
</comment>
<dbReference type="InterPro" id="IPR005913">
    <property type="entry name" value="dTDP_dehydrorham_reduct"/>
</dbReference>
<reference evidence="8 9" key="1">
    <citation type="submission" date="2020-03" db="EMBL/GenBank/DDBJ databases">
        <title>Spirochaetal bacteria isolated from arthropods constitute a novel genus Entomospira genus novum within the order Spirochaetales.</title>
        <authorList>
            <person name="Grana-Miraglia L."/>
            <person name="Sikutova S."/>
            <person name="Fingerle V."/>
            <person name="Sing A."/>
            <person name="Castillo-Ramirez S."/>
            <person name="Margos G."/>
            <person name="Rudolf I."/>
        </authorList>
    </citation>
    <scope>NUCLEOTIDE SEQUENCE [LARGE SCALE GENOMIC DNA]</scope>
    <source>
        <strain evidence="8 9">BR193</strain>
    </source>
</reference>
<sequence length="293" mass="33360">MIWITGSNGMLATILQQHFIAQHMPFIATSHEECDISDFAKVEAFYTEHNPTIIINCAAFTDVDKANRQQLQALLNNTISVRNLALIAKPLQTRIIHFSTDYVFNGQTKKAYSEEDLPSPINFYGYTKKLSESILKPYPNMVIIRLSWLYSLEKGFPTILLNKAHASSFLHVVQDEVGTPTFIPQIIEPMMQLISSDCTGIYHCASEGYVSRLEFATTLFQFAEKYQVINTLPIVKSLTAQNYRDIHPTAVPRPTFSALESTKIKESLNIPSLGTWQDHLEAFILQYREYQRS</sequence>
<dbReference type="RefSeq" id="WP_167699953.1">
    <property type="nucleotide sequence ID" value="NZ_CP118174.1"/>
</dbReference>
<proteinExistence type="inferred from homology"/>